<dbReference type="CDD" id="cd01999">
    <property type="entry name" value="ASS"/>
    <property type="match status" value="1"/>
</dbReference>
<comment type="pathway">
    <text evidence="1">Amino-acid biosynthesis; L-arginine biosynthesis; L-arginine from L-ornithine and carbamoyl phosphate: step 2/3.</text>
</comment>
<dbReference type="GeneTree" id="ENSGT00390000004524"/>
<dbReference type="SUPFAM" id="SSF69864">
    <property type="entry name" value="Argininosuccinate synthetase, C-terminal domain"/>
    <property type="match status" value="1"/>
</dbReference>
<evidence type="ECO:0000256" key="12">
    <source>
        <dbReference type="ARBA" id="ARBA00049077"/>
    </source>
</evidence>
<dbReference type="Pfam" id="PF00764">
    <property type="entry name" value="Arginosuc_synth"/>
    <property type="match status" value="1"/>
</dbReference>
<dbReference type="GO" id="GO:0006526">
    <property type="term" value="P:L-arginine biosynthetic process"/>
    <property type="evidence" value="ECO:0007669"/>
    <property type="project" value="UniProtKB-UniPathway"/>
</dbReference>
<dbReference type="PANTHER" id="PTHR11587">
    <property type="entry name" value="ARGININOSUCCINATE SYNTHASE"/>
    <property type="match status" value="1"/>
</dbReference>
<evidence type="ECO:0000256" key="5">
    <source>
        <dbReference type="ARBA" id="ARBA00022436"/>
    </source>
</evidence>
<dbReference type="STRING" id="61853.ENSNLEP00000034094"/>
<dbReference type="InParanoid" id="A0A2I3GS03"/>
<dbReference type="GO" id="GO:0005737">
    <property type="term" value="C:cytoplasm"/>
    <property type="evidence" value="ECO:0007669"/>
    <property type="project" value="TreeGrafter"/>
</dbReference>
<keyword evidence="8" id="KW-0028">Amino-acid biosynthesis</keyword>
<reference evidence="15 16" key="1">
    <citation type="submission" date="2012-10" db="EMBL/GenBank/DDBJ databases">
        <authorList>
            <consortium name="Gibbon Genome Sequencing Consortium"/>
        </authorList>
    </citation>
    <scope>NUCLEOTIDE SEQUENCE [LARGE SCALE GENOMIC DNA]</scope>
</reference>
<keyword evidence="7" id="KW-0436">Ligase</keyword>
<evidence type="ECO:0000259" key="13">
    <source>
        <dbReference type="Pfam" id="PF00764"/>
    </source>
</evidence>
<dbReference type="SUPFAM" id="SSF52402">
    <property type="entry name" value="Adenine nucleotide alpha hydrolases-like"/>
    <property type="match status" value="1"/>
</dbReference>
<dbReference type="Ensembl" id="ENSNLET00000041602.1">
    <property type="protein sequence ID" value="ENSNLEP00000034094.1"/>
    <property type="gene ID" value="ENSNLEG00000027810.1"/>
</dbReference>
<comment type="pathway">
    <text evidence="2">Nitrogen metabolism; urea cycle; (N(omega)-L-arginino)succinate from L-aspartate and L-citrulline: step 1/1.</text>
</comment>
<dbReference type="GO" id="GO:0000050">
    <property type="term" value="P:urea cycle"/>
    <property type="evidence" value="ECO:0007669"/>
    <property type="project" value="UniProtKB-UniPathway"/>
</dbReference>
<feature type="domain" description="Arginosuccinate synthase C-terminal" evidence="14">
    <location>
        <begin position="159"/>
        <end position="308"/>
    </location>
</feature>
<dbReference type="UniPathway" id="UPA00068">
    <property type="reaction ID" value="UER00113"/>
</dbReference>
<dbReference type="InterPro" id="IPR048268">
    <property type="entry name" value="Arginosuc_syn_C"/>
</dbReference>
<evidence type="ECO:0000256" key="11">
    <source>
        <dbReference type="ARBA" id="ARBA00029916"/>
    </source>
</evidence>
<dbReference type="Proteomes" id="UP000001073">
    <property type="component" value="Chromosome 15"/>
</dbReference>
<comment type="catalytic activity">
    <reaction evidence="12">
        <text>L-citrulline + L-aspartate + ATP = 2-(N(omega)-L-arginino)succinate + AMP + diphosphate + H(+)</text>
        <dbReference type="Rhea" id="RHEA:10932"/>
        <dbReference type="ChEBI" id="CHEBI:15378"/>
        <dbReference type="ChEBI" id="CHEBI:29991"/>
        <dbReference type="ChEBI" id="CHEBI:30616"/>
        <dbReference type="ChEBI" id="CHEBI:33019"/>
        <dbReference type="ChEBI" id="CHEBI:57472"/>
        <dbReference type="ChEBI" id="CHEBI:57743"/>
        <dbReference type="ChEBI" id="CHEBI:456215"/>
        <dbReference type="EC" id="6.3.4.5"/>
    </reaction>
</comment>
<protein>
    <recommendedName>
        <fullName evidence="4">Argininosuccinate synthase</fullName>
        <ecNumber evidence="3">6.3.4.5</ecNumber>
    </recommendedName>
    <alternativeName>
        <fullName evidence="11">Citrulline--aspartate ligase</fullName>
    </alternativeName>
</protein>
<proteinExistence type="predicted"/>
<evidence type="ECO:0000313" key="16">
    <source>
        <dbReference type="Proteomes" id="UP000001073"/>
    </source>
</evidence>
<evidence type="ECO:0000256" key="9">
    <source>
        <dbReference type="ARBA" id="ARBA00022741"/>
    </source>
</evidence>
<name>A0A2I3GS03_NOMLE</name>
<evidence type="ECO:0000256" key="1">
    <source>
        <dbReference type="ARBA" id="ARBA00004967"/>
    </source>
</evidence>
<accession>A0A2I3GS03</accession>
<keyword evidence="10" id="KW-0067">ATP-binding</keyword>
<dbReference type="GO" id="GO:0000053">
    <property type="term" value="P:argininosuccinate metabolic process"/>
    <property type="evidence" value="ECO:0007669"/>
    <property type="project" value="TreeGrafter"/>
</dbReference>
<dbReference type="UniPathway" id="UPA00158">
    <property type="reaction ID" value="UER00272"/>
</dbReference>
<dbReference type="Gene3D" id="3.40.50.620">
    <property type="entry name" value="HUPs"/>
    <property type="match status" value="1"/>
</dbReference>
<evidence type="ECO:0000256" key="8">
    <source>
        <dbReference type="ARBA" id="ARBA00022605"/>
    </source>
</evidence>
<keyword evidence="9" id="KW-0547">Nucleotide-binding</keyword>
<organism evidence="15 16">
    <name type="scientific">Nomascus leucogenys</name>
    <name type="common">Northern white-cheeked gibbon</name>
    <name type="synonym">Hylobates leucogenys</name>
    <dbReference type="NCBI Taxonomy" id="61853"/>
    <lineage>
        <taxon>Eukaryota</taxon>
        <taxon>Metazoa</taxon>
        <taxon>Chordata</taxon>
        <taxon>Craniata</taxon>
        <taxon>Vertebrata</taxon>
        <taxon>Euteleostomi</taxon>
        <taxon>Mammalia</taxon>
        <taxon>Eutheria</taxon>
        <taxon>Euarchontoglires</taxon>
        <taxon>Primates</taxon>
        <taxon>Haplorrhini</taxon>
        <taxon>Catarrhini</taxon>
        <taxon>Hylobatidae</taxon>
        <taxon>Nomascus</taxon>
    </lineage>
</organism>
<evidence type="ECO:0000259" key="14">
    <source>
        <dbReference type="Pfam" id="PF20979"/>
    </source>
</evidence>
<dbReference type="EMBL" id="ADFV01056263">
    <property type="status" value="NOT_ANNOTATED_CDS"/>
    <property type="molecule type" value="Genomic_DNA"/>
</dbReference>
<dbReference type="InterPro" id="IPR023434">
    <property type="entry name" value="Arginosuc_synth_type_1_subfam"/>
</dbReference>
<evidence type="ECO:0000256" key="10">
    <source>
        <dbReference type="ARBA" id="ARBA00022840"/>
    </source>
</evidence>
<sequence length="313" mass="35155">MSSKGSMVLACSGSLDTFCILVWLNEQGYDVIAYLANIGQKEDFHKGMKKALKPGAKKVFTDDVHMEFVEEFIWPAIQSSTLYEDRYLLGTSLARACIARKQVEYVSHGTTGKGNDQVQFELTCYSMPEFYNRFKDHSDLTEYVKQRGIPTPVTPKNPWSMDENLMHISYEAGILENPENQAPPGLYTKTQDTAKAPNTPDILEMEFKKGVPVKMTNVKDSATHQTSLELFTYLNEVAGKHGVGSIAIVENRFIGMKSRGIYGAPAGTILYYAHLDIQAFTTHREVHKIKQRLGLKFAELVYTGFWLSGTARV</sequence>
<keyword evidence="5" id="KW-0835">Urea cycle</keyword>
<dbReference type="NCBIfam" id="TIGR00032">
    <property type="entry name" value="argG"/>
    <property type="match status" value="1"/>
</dbReference>
<keyword evidence="16" id="KW-1185">Reference proteome</keyword>
<evidence type="ECO:0000256" key="6">
    <source>
        <dbReference type="ARBA" id="ARBA00022571"/>
    </source>
</evidence>
<evidence type="ECO:0000256" key="3">
    <source>
        <dbReference type="ARBA" id="ARBA00012286"/>
    </source>
</evidence>
<reference evidence="15" key="3">
    <citation type="submission" date="2025-09" db="UniProtKB">
        <authorList>
            <consortium name="Ensembl"/>
        </authorList>
    </citation>
    <scope>IDENTIFICATION</scope>
</reference>
<keyword evidence="6" id="KW-0055">Arginine biosynthesis</keyword>
<dbReference type="Gene3D" id="3.90.1260.10">
    <property type="entry name" value="Argininosuccinate synthetase, chain A, domain 2"/>
    <property type="match status" value="1"/>
</dbReference>
<reference evidence="15" key="2">
    <citation type="submission" date="2025-08" db="UniProtKB">
        <authorList>
            <consortium name="Ensembl"/>
        </authorList>
    </citation>
    <scope>IDENTIFICATION</scope>
</reference>
<dbReference type="EC" id="6.3.4.5" evidence="3"/>
<dbReference type="PANTHER" id="PTHR11587:SF6">
    <property type="entry name" value="ARGININOSUCCINATE SYNTHASE"/>
    <property type="match status" value="1"/>
</dbReference>
<evidence type="ECO:0000313" key="15">
    <source>
        <dbReference type="Ensembl" id="ENSNLEP00000034094.1"/>
    </source>
</evidence>
<dbReference type="Pfam" id="PF20979">
    <property type="entry name" value="Arginosuc_syn_C"/>
    <property type="match status" value="1"/>
</dbReference>
<dbReference type="InterPro" id="IPR024074">
    <property type="entry name" value="AS_cat/multimer_dom_body"/>
</dbReference>
<feature type="domain" description="Arginosuccinate synthase-like N-terminal" evidence="13">
    <location>
        <begin position="7"/>
        <end position="127"/>
    </location>
</feature>
<evidence type="ECO:0000256" key="7">
    <source>
        <dbReference type="ARBA" id="ARBA00022598"/>
    </source>
</evidence>
<evidence type="ECO:0000256" key="4">
    <source>
        <dbReference type="ARBA" id="ARBA00014810"/>
    </source>
</evidence>
<dbReference type="FunFam" id="3.40.50.620:FF:000019">
    <property type="entry name" value="Argininosuccinate synthase"/>
    <property type="match status" value="1"/>
</dbReference>
<dbReference type="InterPro" id="IPR048267">
    <property type="entry name" value="Arginosuc_syn_N"/>
</dbReference>
<dbReference type="GO" id="GO:0005524">
    <property type="term" value="F:ATP binding"/>
    <property type="evidence" value="ECO:0007669"/>
    <property type="project" value="UniProtKB-KW"/>
</dbReference>
<dbReference type="InterPro" id="IPR001518">
    <property type="entry name" value="Arginosuc_synth"/>
</dbReference>
<dbReference type="InterPro" id="IPR014729">
    <property type="entry name" value="Rossmann-like_a/b/a_fold"/>
</dbReference>
<evidence type="ECO:0000256" key="2">
    <source>
        <dbReference type="ARBA" id="ARBA00005154"/>
    </source>
</evidence>
<dbReference type="AlphaFoldDB" id="A0A2I3GS03"/>
<dbReference type="GO" id="GO:0004055">
    <property type="term" value="F:argininosuccinate synthase activity"/>
    <property type="evidence" value="ECO:0007669"/>
    <property type="project" value="UniProtKB-EC"/>
</dbReference>